<keyword evidence="1" id="KW-0723">Serine/threonine-protein kinase</keyword>
<dbReference type="InterPro" id="IPR003594">
    <property type="entry name" value="HATPase_dom"/>
</dbReference>
<reference evidence="3 4" key="1">
    <citation type="submission" date="2015-07" db="EMBL/GenBank/DDBJ databases">
        <authorList>
            <person name="Ju K.-S."/>
            <person name="Doroghazi J.R."/>
            <person name="Metcalf W.W."/>
        </authorList>
    </citation>
    <scope>NUCLEOTIDE SEQUENCE [LARGE SCALE GENOMIC DNA]</scope>
    <source>
        <strain evidence="3 4">NRRL B-3589</strain>
    </source>
</reference>
<organism evidence="3 4">
    <name type="scientific">Streptomyces varsoviensis</name>
    <dbReference type="NCBI Taxonomy" id="67373"/>
    <lineage>
        <taxon>Bacteria</taxon>
        <taxon>Bacillati</taxon>
        <taxon>Actinomycetota</taxon>
        <taxon>Actinomycetes</taxon>
        <taxon>Kitasatosporales</taxon>
        <taxon>Streptomycetaceae</taxon>
        <taxon>Streptomyces</taxon>
    </lineage>
</organism>
<evidence type="ECO:0000256" key="1">
    <source>
        <dbReference type="ARBA" id="ARBA00022527"/>
    </source>
</evidence>
<dbReference type="PANTHER" id="PTHR35526:SF3">
    <property type="entry name" value="ANTI-SIGMA-F FACTOR RSBW"/>
    <property type="match status" value="1"/>
</dbReference>
<proteinExistence type="predicted"/>
<dbReference type="PANTHER" id="PTHR35526">
    <property type="entry name" value="ANTI-SIGMA-F FACTOR RSBW-RELATED"/>
    <property type="match status" value="1"/>
</dbReference>
<comment type="caution">
    <text evidence="3">The sequence shown here is derived from an EMBL/GenBank/DDBJ whole genome shotgun (WGS) entry which is preliminary data.</text>
</comment>
<feature type="domain" description="Histidine kinase/HSP90-like ATPase" evidence="2">
    <location>
        <begin position="17"/>
        <end position="127"/>
    </location>
</feature>
<dbReference type="EMBL" id="LGUT01002119">
    <property type="protein sequence ID" value="KOG87628.1"/>
    <property type="molecule type" value="Genomic_DNA"/>
</dbReference>
<protein>
    <recommendedName>
        <fullName evidence="2">Histidine kinase/HSP90-like ATPase domain-containing protein</fullName>
    </recommendedName>
</protein>
<dbReference type="Gene3D" id="3.30.565.10">
    <property type="entry name" value="Histidine kinase-like ATPase, C-terminal domain"/>
    <property type="match status" value="1"/>
</dbReference>
<gene>
    <name evidence="3" type="ORF">ADK38_24385</name>
</gene>
<dbReference type="InterPro" id="IPR050267">
    <property type="entry name" value="Anti-sigma-factor_SerPK"/>
</dbReference>
<keyword evidence="4" id="KW-1185">Reference proteome</keyword>
<accession>A0ABR5J2L8</accession>
<sequence>MATVSSQQPWTYTLDLPHDPRAAGVARTTLRAVLSRHAISELVDTAELLTSELVTNAYLHSGGPSSLRLHGMEVERLRVSVWDTNPEIPTQFRKRLTPATPARECDRDGEGGRGLLLVQACADRWGSYLLGDDLFGKRGKMLWFELRAPGGAYRTAA</sequence>
<name>A0ABR5J2L8_9ACTN</name>
<keyword evidence="1" id="KW-0418">Kinase</keyword>
<evidence type="ECO:0000313" key="4">
    <source>
        <dbReference type="Proteomes" id="UP000037020"/>
    </source>
</evidence>
<dbReference type="SUPFAM" id="SSF55874">
    <property type="entry name" value="ATPase domain of HSP90 chaperone/DNA topoisomerase II/histidine kinase"/>
    <property type="match status" value="1"/>
</dbReference>
<evidence type="ECO:0000259" key="2">
    <source>
        <dbReference type="Pfam" id="PF13581"/>
    </source>
</evidence>
<dbReference type="InterPro" id="IPR036890">
    <property type="entry name" value="HATPase_C_sf"/>
</dbReference>
<dbReference type="CDD" id="cd16936">
    <property type="entry name" value="HATPase_RsbW-like"/>
    <property type="match status" value="1"/>
</dbReference>
<evidence type="ECO:0000313" key="3">
    <source>
        <dbReference type="EMBL" id="KOG87628.1"/>
    </source>
</evidence>
<dbReference type="RefSeq" id="WP_030878604.1">
    <property type="nucleotide sequence ID" value="NZ_JBIRHZ010000002.1"/>
</dbReference>
<dbReference type="Pfam" id="PF13581">
    <property type="entry name" value="HATPase_c_2"/>
    <property type="match status" value="1"/>
</dbReference>
<dbReference type="Proteomes" id="UP000037020">
    <property type="component" value="Unassembled WGS sequence"/>
</dbReference>
<keyword evidence="1" id="KW-0808">Transferase</keyword>